<evidence type="ECO:0000313" key="2">
    <source>
        <dbReference type="Proteomes" id="UP000201826"/>
    </source>
</evidence>
<sequence length="168" mass="18013">MSRTADLPASTASKMAATHAVGLSYWADHPTASHVWAVDQYQQVHVVKISATHGTAQHVCNRYADRNHTSGCDGHDRVMSYSDPAAIARELGITRAAAIMAVCQFVAVSEVWQPAEEPARPLTLVPGERCPGYGQVVDGDGHRAKCPHCGRSVKRYATGKLGSHRVAA</sequence>
<evidence type="ECO:0000313" key="1">
    <source>
        <dbReference type="EMBL" id="AMQ66979.1"/>
    </source>
</evidence>
<organism evidence="1 2">
    <name type="scientific">Mycobacterium phage Bipper</name>
    <dbReference type="NCBI Taxonomy" id="1805457"/>
    <lineage>
        <taxon>Viruses</taxon>
        <taxon>Duplodnaviria</taxon>
        <taxon>Heunggongvirae</taxon>
        <taxon>Uroviricota</taxon>
        <taxon>Caudoviricetes</taxon>
        <taxon>Bippervirus</taxon>
        <taxon>Bippervirus bipper</taxon>
    </lineage>
</organism>
<protein>
    <submittedName>
        <fullName evidence="1">Uncharacterized protein</fullName>
    </submittedName>
</protein>
<dbReference type="KEGG" id="vg:29125765"/>
<dbReference type="RefSeq" id="YP_009303191.1">
    <property type="nucleotide sequence ID" value="NC_031253.1"/>
</dbReference>
<accession>A0A142F2H2</accession>
<proteinExistence type="predicted"/>
<name>A0A142F2H2_9CAUD</name>
<dbReference type="Proteomes" id="UP000201826">
    <property type="component" value="Segment"/>
</dbReference>
<dbReference type="GeneID" id="29125765"/>
<dbReference type="EMBL" id="KU728633">
    <property type="protein sequence ID" value="AMQ66979.1"/>
    <property type="molecule type" value="Genomic_DNA"/>
</dbReference>
<dbReference type="InterPro" id="IPR055880">
    <property type="entry name" value="DUF7457"/>
</dbReference>
<gene>
    <name evidence="1" type="primary">44</name>
    <name evidence="1" type="ORF">SEA_BIPPER_44</name>
</gene>
<dbReference type="Pfam" id="PF24256">
    <property type="entry name" value="DUF7457"/>
    <property type="match status" value="1"/>
</dbReference>
<keyword evidence="2" id="KW-1185">Reference proteome</keyword>
<reference evidence="2" key="1">
    <citation type="submission" date="2016-02" db="EMBL/GenBank/DDBJ databases">
        <authorList>
            <person name="Isern S."/>
            <person name="Barcellona C.M."/>
            <person name="Dozier K.D."/>
            <person name="Faust J.M."/>
            <person name="Fedrick A.J."/>
            <person name="Gagliardi L.E."/>
            <person name="Gatt S.M."/>
            <person name="Gleason P.S."/>
            <person name="Gomez E.A."/>
            <person name="Hoffman A.M."/>
            <person name="Jenkins M."/>
            <person name="Jones M.J."/>
            <person name="Lang J.F."/>
            <person name="Lequay S.M."/>
            <person name="Mars P.J."/>
            <person name="Mtchedlidze N."/>
            <person name="Osking Z.B."/>
            <person name="Paul L.M."/>
            <person name="Pica A.N."/>
            <person name="Robison M.D."/>
            <person name="Rodriguez D."/>
            <person name="Rosales K.A."/>
            <person name="Saravis L.E."/>
            <person name="Sisson B.M."/>
            <person name="Tan A.L."/>
            <person name="Voltaire R."/>
            <person name="Michael S.F."/>
            <person name="Warner M.H."/>
            <person name="Bradley K.W."/>
            <person name="Asai D.J."/>
            <person name="Bowman C.A."/>
            <person name="Russell D.A."/>
            <person name="Pope W.H."/>
            <person name="Jacobs-Sera D."/>
            <person name="Hendrix R.W."/>
            <person name="Hatfull G.F."/>
        </authorList>
    </citation>
    <scope>NUCLEOTIDE SEQUENCE [LARGE SCALE GENOMIC DNA]</scope>
</reference>